<reference evidence="2 3" key="1">
    <citation type="submission" date="2024-03" db="EMBL/GenBank/DDBJ databases">
        <title>The Acrasis kona genome and developmental transcriptomes reveal deep origins of eukaryotic multicellular pathways.</title>
        <authorList>
            <person name="Sheikh S."/>
            <person name="Fu C.-J."/>
            <person name="Brown M.W."/>
            <person name="Baldauf S.L."/>
        </authorList>
    </citation>
    <scope>NUCLEOTIDE SEQUENCE [LARGE SCALE GENOMIC DNA]</scope>
    <source>
        <strain evidence="2 3">ATCC MYA-3509</strain>
    </source>
</reference>
<feature type="compositionally biased region" description="Low complexity" evidence="1">
    <location>
        <begin position="135"/>
        <end position="146"/>
    </location>
</feature>
<evidence type="ECO:0000313" key="2">
    <source>
        <dbReference type="EMBL" id="KAL0485845.1"/>
    </source>
</evidence>
<feature type="region of interest" description="Disordered" evidence="1">
    <location>
        <begin position="111"/>
        <end position="146"/>
    </location>
</feature>
<dbReference type="AlphaFoldDB" id="A0AAW2Z8U3"/>
<evidence type="ECO:0000313" key="3">
    <source>
        <dbReference type="Proteomes" id="UP001431209"/>
    </source>
</evidence>
<dbReference type="Proteomes" id="UP001431209">
    <property type="component" value="Unassembled WGS sequence"/>
</dbReference>
<evidence type="ECO:0000256" key="1">
    <source>
        <dbReference type="SAM" id="MobiDB-lite"/>
    </source>
</evidence>
<keyword evidence="3" id="KW-1185">Reference proteome</keyword>
<feature type="compositionally biased region" description="Polar residues" evidence="1">
    <location>
        <begin position="116"/>
        <end position="127"/>
    </location>
</feature>
<name>A0AAW2Z8U3_9EUKA</name>
<gene>
    <name evidence="2" type="ORF">AKO1_002112</name>
</gene>
<feature type="non-terminal residue" evidence="2">
    <location>
        <position position="146"/>
    </location>
</feature>
<dbReference type="EMBL" id="JAOPGA020001172">
    <property type="protein sequence ID" value="KAL0485845.1"/>
    <property type="molecule type" value="Genomic_DNA"/>
</dbReference>
<accession>A0AAW2Z8U3</accession>
<organism evidence="2 3">
    <name type="scientific">Acrasis kona</name>
    <dbReference type="NCBI Taxonomy" id="1008807"/>
    <lineage>
        <taxon>Eukaryota</taxon>
        <taxon>Discoba</taxon>
        <taxon>Heterolobosea</taxon>
        <taxon>Tetramitia</taxon>
        <taxon>Eutetramitia</taxon>
        <taxon>Acrasidae</taxon>
        <taxon>Acrasis</taxon>
    </lineage>
</organism>
<sequence>MLQHVYNELASQQTNENVAKWRVDEAIKTEEILFVEYNNKVSKHEQAKRDLEEARINKEKAISVYNKAADELRKAQAKMKEAVDSYSKFVENVRAEKKVIQELDNILTNAKKKASTSKPTFSTQQTKDPTDIVIRDVTTTVSPTRP</sequence>
<proteinExistence type="predicted"/>
<protein>
    <submittedName>
        <fullName evidence="2">Uncharacterized protein</fullName>
    </submittedName>
</protein>
<comment type="caution">
    <text evidence="2">The sequence shown here is derived from an EMBL/GenBank/DDBJ whole genome shotgun (WGS) entry which is preliminary data.</text>
</comment>